<accession>M2ZRI1</accession>
<feature type="transmembrane region" description="Helical" evidence="9">
    <location>
        <begin position="6"/>
        <end position="25"/>
    </location>
</feature>
<comment type="caution">
    <text evidence="10">The sequence shown here is derived from an EMBL/GenBank/DDBJ whole genome shotgun (WGS) entry which is preliminary data.</text>
</comment>
<evidence type="ECO:0000256" key="3">
    <source>
        <dbReference type="ARBA" id="ARBA00022475"/>
    </source>
</evidence>
<feature type="transmembrane region" description="Helical" evidence="9">
    <location>
        <begin position="188"/>
        <end position="207"/>
    </location>
</feature>
<keyword evidence="4 9" id="KW-0812">Transmembrane</keyword>
<evidence type="ECO:0000256" key="8">
    <source>
        <dbReference type="ARBA" id="ARBA00037998"/>
    </source>
</evidence>
<keyword evidence="3" id="KW-1003">Cell membrane</keyword>
<protein>
    <submittedName>
        <fullName evidence="10">ABC transporter permease</fullName>
    </submittedName>
</protein>
<proteinExistence type="inferred from homology"/>
<dbReference type="GO" id="GO:0005886">
    <property type="term" value="C:plasma membrane"/>
    <property type="evidence" value="ECO:0007669"/>
    <property type="project" value="UniProtKB-SubCell"/>
</dbReference>
<dbReference type="GO" id="GO:0022857">
    <property type="term" value="F:transmembrane transporter activity"/>
    <property type="evidence" value="ECO:0007669"/>
    <property type="project" value="InterPro"/>
</dbReference>
<evidence type="ECO:0000256" key="2">
    <source>
        <dbReference type="ARBA" id="ARBA00022448"/>
    </source>
</evidence>
<keyword evidence="7 9" id="KW-0472">Membrane</keyword>
<evidence type="ECO:0000256" key="9">
    <source>
        <dbReference type="SAM" id="Phobius"/>
    </source>
</evidence>
<dbReference type="PANTHER" id="PTHR11795:SF445">
    <property type="entry name" value="AMINO ACID ABC TRANSPORTER PERMEASE PROTEIN"/>
    <property type="match status" value="1"/>
</dbReference>
<feature type="transmembrane region" description="Helical" evidence="9">
    <location>
        <begin position="213"/>
        <end position="230"/>
    </location>
</feature>
<dbReference type="PATRIC" id="fig|1284240.4.peg.1191"/>
<gene>
    <name evidence="10" type="ORF">H074_05877</name>
</gene>
<evidence type="ECO:0000313" key="11">
    <source>
        <dbReference type="Proteomes" id="UP000054226"/>
    </source>
</evidence>
<dbReference type="PANTHER" id="PTHR11795">
    <property type="entry name" value="BRANCHED-CHAIN AMINO ACID TRANSPORT SYSTEM PERMEASE PROTEIN LIVH"/>
    <property type="match status" value="1"/>
</dbReference>
<feature type="transmembrane region" description="Helical" evidence="9">
    <location>
        <begin position="94"/>
        <end position="113"/>
    </location>
</feature>
<keyword evidence="5" id="KW-0029">Amino-acid transport</keyword>
<evidence type="ECO:0000256" key="4">
    <source>
        <dbReference type="ARBA" id="ARBA00022692"/>
    </source>
</evidence>
<dbReference type="GO" id="GO:0006865">
    <property type="term" value="P:amino acid transport"/>
    <property type="evidence" value="ECO:0007669"/>
    <property type="project" value="UniProtKB-KW"/>
</dbReference>
<feature type="transmembrane region" description="Helical" evidence="9">
    <location>
        <begin position="133"/>
        <end position="157"/>
    </location>
</feature>
<reference evidence="10 11" key="1">
    <citation type="journal article" date="2013" name="Genome Announc.">
        <title>Draft Genome Sequence of Amycolatopsis decaplanina Strain DSM 44594T.</title>
        <authorList>
            <person name="Kaur N."/>
            <person name="Kumar S."/>
            <person name="Bala M."/>
            <person name="Raghava G.P."/>
            <person name="Mayilraj S."/>
        </authorList>
    </citation>
    <scope>NUCLEOTIDE SEQUENCE [LARGE SCALE GENOMIC DNA]</scope>
    <source>
        <strain evidence="10 11">DSM 44594</strain>
    </source>
</reference>
<dbReference type="Proteomes" id="UP000054226">
    <property type="component" value="Unassembled WGS sequence"/>
</dbReference>
<keyword evidence="11" id="KW-1185">Reference proteome</keyword>
<comment type="similarity">
    <text evidence="8">Belongs to the binding-protein-dependent transport system permease family. LivHM subfamily.</text>
</comment>
<evidence type="ECO:0000256" key="1">
    <source>
        <dbReference type="ARBA" id="ARBA00004651"/>
    </source>
</evidence>
<keyword evidence="6 9" id="KW-1133">Transmembrane helix</keyword>
<dbReference type="InterPro" id="IPR052157">
    <property type="entry name" value="BCAA_transport_permease"/>
</dbReference>
<feature type="transmembrane region" description="Helical" evidence="9">
    <location>
        <begin position="237"/>
        <end position="254"/>
    </location>
</feature>
<feature type="transmembrane region" description="Helical" evidence="9">
    <location>
        <begin position="260"/>
        <end position="277"/>
    </location>
</feature>
<sequence>MMLQGALAGLAAGGLYAVLAVCLTLMSRLVRVVNFAQSATGMSGCYVAVFLSVDLGLPMWLATVAGILLGGLLSALLGWIVSTWLAEADTGTRSAVTVAVLLLLISLSFILFGNKPQPFHPILDGPAVTIGGVVISQVTVVTVALAVLVAVASRIVLSRTPAGVRLRALSERPTTAELLGIPAKRLSVAVWAVTGVVSTLVISIVAPSQSNDATSLAMLVVPAAAAALLGGFRRLDLAVAGGLGLGLIQGAAAQVDGLSVVRYFLPFAVIVALLLWSQRKEVWDAAR</sequence>
<comment type="subcellular location">
    <subcellularLocation>
        <location evidence="1">Cell membrane</location>
        <topology evidence="1">Multi-pass membrane protein</topology>
    </subcellularLocation>
</comment>
<evidence type="ECO:0000256" key="6">
    <source>
        <dbReference type="ARBA" id="ARBA00022989"/>
    </source>
</evidence>
<feature type="transmembrane region" description="Helical" evidence="9">
    <location>
        <begin position="59"/>
        <end position="82"/>
    </location>
</feature>
<dbReference type="InterPro" id="IPR001851">
    <property type="entry name" value="ABC_transp_permease"/>
</dbReference>
<keyword evidence="2" id="KW-0813">Transport</keyword>
<dbReference type="Pfam" id="PF02653">
    <property type="entry name" value="BPD_transp_2"/>
    <property type="match status" value="1"/>
</dbReference>
<dbReference type="EMBL" id="AOHO01000028">
    <property type="protein sequence ID" value="EME63403.1"/>
    <property type="molecule type" value="Genomic_DNA"/>
</dbReference>
<evidence type="ECO:0000256" key="5">
    <source>
        <dbReference type="ARBA" id="ARBA00022970"/>
    </source>
</evidence>
<evidence type="ECO:0000313" key="10">
    <source>
        <dbReference type="EMBL" id="EME63403.1"/>
    </source>
</evidence>
<evidence type="ECO:0000256" key="7">
    <source>
        <dbReference type="ARBA" id="ARBA00023136"/>
    </source>
</evidence>
<dbReference type="AlphaFoldDB" id="M2ZRI1"/>
<organism evidence="10 11">
    <name type="scientific">Amycolatopsis decaplanina DSM 44594</name>
    <dbReference type="NCBI Taxonomy" id="1284240"/>
    <lineage>
        <taxon>Bacteria</taxon>
        <taxon>Bacillati</taxon>
        <taxon>Actinomycetota</taxon>
        <taxon>Actinomycetes</taxon>
        <taxon>Pseudonocardiales</taxon>
        <taxon>Pseudonocardiaceae</taxon>
        <taxon>Amycolatopsis</taxon>
    </lineage>
</organism>
<name>M2ZRI1_9PSEU</name>